<evidence type="ECO:0000259" key="3">
    <source>
        <dbReference type="Pfam" id="PF10138"/>
    </source>
</evidence>
<dbReference type="Gene3D" id="3.40.50.410">
    <property type="entry name" value="von Willebrand factor, type A domain"/>
    <property type="match status" value="1"/>
</dbReference>
<dbReference type="RefSeq" id="WP_188914747.1">
    <property type="nucleotide sequence ID" value="NZ_BMMF01000012.1"/>
</dbReference>
<dbReference type="AlphaFoldDB" id="A0A917V746"/>
<dbReference type="GO" id="GO:0046690">
    <property type="term" value="P:response to tellurium ion"/>
    <property type="evidence" value="ECO:0007669"/>
    <property type="project" value="UniProtKB-KW"/>
</dbReference>
<dbReference type="CDD" id="cd06974">
    <property type="entry name" value="TerD_like"/>
    <property type="match status" value="1"/>
</dbReference>
<feature type="domain" description="vWA found in TerF C terminus" evidence="3">
    <location>
        <begin position="236"/>
        <end position="443"/>
    </location>
</feature>
<name>A0A917V746_9HYPH</name>
<protein>
    <submittedName>
        <fullName evidence="4">Tellurium resistance protein TerF</fullName>
    </submittedName>
</protein>
<dbReference type="EMBL" id="BMMF01000012">
    <property type="protein sequence ID" value="GGK46548.1"/>
    <property type="molecule type" value="Genomic_DNA"/>
</dbReference>
<dbReference type="SUPFAM" id="SSF53300">
    <property type="entry name" value="vWA-like"/>
    <property type="match status" value="1"/>
</dbReference>
<dbReference type="InterPro" id="IPR051324">
    <property type="entry name" value="Stress/Tellurium_Resist"/>
</dbReference>
<dbReference type="PANTHER" id="PTHR32097">
    <property type="entry name" value="CAMP-BINDING PROTEIN 1-RELATED"/>
    <property type="match status" value="1"/>
</dbReference>
<reference evidence="4 5" key="1">
    <citation type="journal article" date="2014" name="Int. J. Syst. Evol. Microbiol.">
        <title>Complete genome sequence of Corynebacterium casei LMG S-19264T (=DSM 44701T), isolated from a smear-ripened cheese.</title>
        <authorList>
            <consortium name="US DOE Joint Genome Institute (JGI-PGF)"/>
            <person name="Walter F."/>
            <person name="Albersmeier A."/>
            <person name="Kalinowski J."/>
            <person name="Ruckert C."/>
        </authorList>
    </citation>
    <scope>NUCLEOTIDE SEQUENCE [LARGE SCALE GENOMIC DNA]</scope>
    <source>
        <strain evidence="4 5">CGMCC 1.9161</strain>
    </source>
</reference>
<gene>
    <name evidence="4" type="ORF">GCM10011322_37020</name>
</gene>
<keyword evidence="1" id="KW-0778">Tellurium resistance</keyword>
<evidence type="ECO:0000313" key="5">
    <source>
        <dbReference type="Proteomes" id="UP000600449"/>
    </source>
</evidence>
<evidence type="ECO:0000259" key="2">
    <source>
        <dbReference type="Pfam" id="PF02342"/>
    </source>
</evidence>
<dbReference type="PANTHER" id="PTHR32097:SF3">
    <property type="entry name" value="TELLURITE RESISTANCE PROTEIN"/>
    <property type="match status" value="1"/>
</dbReference>
<keyword evidence="5" id="KW-1185">Reference proteome</keyword>
<dbReference type="Pfam" id="PF10138">
    <property type="entry name" value="vWA-TerF-like"/>
    <property type="match status" value="1"/>
</dbReference>
<dbReference type="Gene3D" id="2.60.60.30">
    <property type="entry name" value="sav2460 like domains"/>
    <property type="match status" value="1"/>
</dbReference>
<dbReference type="InterPro" id="IPR019303">
    <property type="entry name" value="vWA_TerF_C"/>
</dbReference>
<dbReference type="CDD" id="cd00198">
    <property type="entry name" value="vWFA"/>
    <property type="match status" value="1"/>
</dbReference>
<feature type="domain" description="TerD" evidence="2">
    <location>
        <begin position="1"/>
        <end position="174"/>
    </location>
</feature>
<accession>A0A917V746</accession>
<dbReference type="Proteomes" id="UP000600449">
    <property type="component" value="Unassembled WGS sequence"/>
</dbReference>
<organism evidence="4 5">
    <name type="scientific">Salinarimonas ramus</name>
    <dbReference type="NCBI Taxonomy" id="690164"/>
    <lineage>
        <taxon>Bacteria</taxon>
        <taxon>Pseudomonadati</taxon>
        <taxon>Pseudomonadota</taxon>
        <taxon>Alphaproteobacteria</taxon>
        <taxon>Hyphomicrobiales</taxon>
        <taxon>Salinarimonadaceae</taxon>
        <taxon>Salinarimonas</taxon>
    </lineage>
</organism>
<comment type="caution">
    <text evidence="4">The sequence shown here is derived from an EMBL/GenBank/DDBJ whole genome shotgun (WGS) entry which is preliminary data.</text>
</comment>
<evidence type="ECO:0000256" key="1">
    <source>
        <dbReference type="ARBA" id="ARBA00022686"/>
    </source>
</evidence>
<sequence>MTGTLQKGANASLAGSTASVRIRWRAGALPDIDVCAFLLAANGRVRGDADMVFYGQPRPGRGHVRQAALAEAVGDARETSFDVDLGTIEAEIVRIAFTAVVPAEAPGTARLRDLARLEAIVEAGGATHVYAVDLPGSSEAAMTLVELYRRDGAWKVRAVGQGFDGGLKPLAESYGVEVGDAPAPSAPATSASPSTRVVDLRKRLVDLAERDEALARSAETALVSLEKRGVAGLRGKVALVLDISGSMRDMFKDGRVGSLVRRALATGLSIDDDGRIDVFLFGVNAHAFGPVDERSYRLFPEECQRRFGFEPGTKYGEAIERVRAFYRPDFGDGLPIYVIFVTDGGTQDVRKSKDAITAAAAEPIFWQFVAIGEHEGKAPAKIGRTLPRGFDFLAMLDTMPGRVVDNAGFFAVPDPAAPSDAELYDLMFEEFPSWLGAARSAGVLRQ</sequence>
<dbReference type="InterPro" id="IPR003325">
    <property type="entry name" value="TerD"/>
</dbReference>
<dbReference type="InterPro" id="IPR036465">
    <property type="entry name" value="vWFA_dom_sf"/>
</dbReference>
<proteinExistence type="predicted"/>
<dbReference type="Pfam" id="PF02342">
    <property type="entry name" value="TerD"/>
    <property type="match status" value="1"/>
</dbReference>
<evidence type="ECO:0000313" key="4">
    <source>
        <dbReference type="EMBL" id="GGK46548.1"/>
    </source>
</evidence>